<dbReference type="Proteomes" id="UP000245207">
    <property type="component" value="Unassembled WGS sequence"/>
</dbReference>
<proteinExistence type="predicted"/>
<evidence type="ECO:0000256" key="1">
    <source>
        <dbReference type="SAM" id="MobiDB-lite"/>
    </source>
</evidence>
<evidence type="ECO:0000313" key="2">
    <source>
        <dbReference type="EMBL" id="PWA45953.1"/>
    </source>
</evidence>
<sequence>MNNLVYVQANANLMESNKKRKARNHELLLGEDASEAQEWIVDGDDAHWKAVSDALGVEDALRPRTSARRKARELFDDDFVSESEEEVDEEVEYESDDDQIKEQYGQDDN</sequence>
<name>A0A2U1LAC6_ARTAN</name>
<accession>A0A2U1LAC6</accession>
<protein>
    <submittedName>
        <fullName evidence="2">Uncharacterized protein</fullName>
    </submittedName>
</protein>
<keyword evidence="3" id="KW-1185">Reference proteome</keyword>
<dbReference type="OrthoDB" id="2012664at2759"/>
<gene>
    <name evidence="2" type="ORF">CTI12_AA360940</name>
</gene>
<reference evidence="2 3" key="1">
    <citation type="journal article" date="2018" name="Mol. Plant">
        <title>The genome of Artemisia annua provides insight into the evolution of Asteraceae family and artemisinin biosynthesis.</title>
        <authorList>
            <person name="Shen Q."/>
            <person name="Zhang L."/>
            <person name="Liao Z."/>
            <person name="Wang S."/>
            <person name="Yan T."/>
            <person name="Shi P."/>
            <person name="Liu M."/>
            <person name="Fu X."/>
            <person name="Pan Q."/>
            <person name="Wang Y."/>
            <person name="Lv Z."/>
            <person name="Lu X."/>
            <person name="Zhang F."/>
            <person name="Jiang W."/>
            <person name="Ma Y."/>
            <person name="Chen M."/>
            <person name="Hao X."/>
            <person name="Li L."/>
            <person name="Tang Y."/>
            <person name="Lv G."/>
            <person name="Zhou Y."/>
            <person name="Sun X."/>
            <person name="Brodelius P.E."/>
            <person name="Rose J.K.C."/>
            <person name="Tang K."/>
        </authorList>
    </citation>
    <scope>NUCLEOTIDE SEQUENCE [LARGE SCALE GENOMIC DNA]</scope>
    <source>
        <strain evidence="3">cv. Huhao1</strain>
        <tissue evidence="2">Leaf</tissue>
    </source>
</reference>
<feature type="region of interest" description="Disordered" evidence="1">
    <location>
        <begin position="79"/>
        <end position="109"/>
    </location>
</feature>
<organism evidence="2 3">
    <name type="scientific">Artemisia annua</name>
    <name type="common">Sweet wormwood</name>
    <dbReference type="NCBI Taxonomy" id="35608"/>
    <lineage>
        <taxon>Eukaryota</taxon>
        <taxon>Viridiplantae</taxon>
        <taxon>Streptophyta</taxon>
        <taxon>Embryophyta</taxon>
        <taxon>Tracheophyta</taxon>
        <taxon>Spermatophyta</taxon>
        <taxon>Magnoliopsida</taxon>
        <taxon>eudicotyledons</taxon>
        <taxon>Gunneridae</taxon>
        <taxon>Pentapetalae</taxon>
        <taxon>asterids</taxon>
        <taxon>campanulids</taxon>
        <taxon>Asterales</taxon>
        <taxon>Asteraceae</taxon>
        <taxon>Asteroideae</taxon>
        <taxon>Anthemideae</taxon>
        <taxon>Artemisiinae</taxon>
        <taxon>Artemisia</taxon>
    </lineage>
</organism>
<evidence type="ECO:0000313" key="3">
    <source>
        <dbReference type="Proteomes" id="UP000245207"/>
    </source>
</evidence>
<dbReference type="AlphaFoldDB" id="A0A2U1LAC6"/>
<dbReference type="EMBL" id="PKPP01010521">
    <property type="protein sequence ID" value="PWA45953.1"/>
    <property type="molecule type" value="Genomic_DNA"/>
</dbReference>
<comment type="caution">
    <text evidence="2">The sequence shown here is derived from an EMBL/GenBank/DDBJ whole genome shotgun (WGS) entry which is preliminary data.</text>
</comment>